<name>A0A0A9DGE0_ARUDO</name>
<feature type="compositionally biased region" description="Low complexity" evidence="1">
    <location>
        <begin position="41"/>
        <end position="64"/>
    </location>
</feature>
<dbReference type="AlphaFoldDB" id="A0A0A9DGE0"/>
<accession>A0A0A9DGE0</accession>
<evidence type="ECO:0000256" key="1">
    <source>
        <dbReference type="SAM" id="MobiDB-lite"/>
    </source>
</evidence>
<reference evidence="2" key="1">
    <citation type="submission" date="2014-09" db="EMBL/GenBank/DDBJ databases">
        <authorList>
            <person name="Magalhaes I.L.F."/>
            <person name="Oliveira U."/>
            <person name="Santos F.R."/>
            <person name="Vidigal T.H.D.A."/>
            <person name="Brescovit A.D."/>
            <person name="Santos A.J."/>
        </authorList>
    </citation>
    <scope>NUCLEOTIDE SEQUENCE</scope>
    <source>
        <tissue evidence="2">Shoot tissue taken approximately 20 cm above the soil surface</tissue>
    </source>
</reference>
<feature type="compositionally biased region" description="Basic and acidic residues" evidence="1">
    <location>
        <begin position="31"/>
        <end position="40"/>
    </location>
</feature>
<feature type="region of interest" description="Disordered" evidence="1">
    <location>
        <begin position="31"/>
        <end position="72"/>
    </location>
</feature>
<reference evidence="2" key="2">
    <citation type="journal article" date="2015" name="Data Brief">
        <title>Shoot transcriptome of the giant reed, Arundo donax.</title>
        <authorList>
            <person name="Barrero R.A."/>
            <person name="Guerrero F.D."/>
            <person name="Moolhuijzen P."/>
            <person name="Goolsby J.A."/>
            <person name="Tidwell J."/>
            <person name="Bellgard S.E."/>
            <person name="Bellgard M.I."/>
        </authorList>
    </citation>
    <scope>NUCLEOTIDE SEQUENCE</scope>
    <source>
        <tissue evidence="2">Shoot tissue taken approximately 20 cm above the soil surface</tissue>
    </source>
</reference>
<organism evidence="2">
    <name type="scientific">Arundo donax</name>
    <name type="common">Giant reed</name>
    <name type="synonym">Donax arundinaceus</name>
    <dbReference type="NCBI Taxonomy" id="35708"/>
    <lineage>
        <taxon>Eukaryota</taxon>
        <taxon>Viridiplantae</taxon>
        <taxon>Streptophyta</taxon>
        <taxon>Embryophyta</taxon>
        <taxon>Tracheophyta</taxon>
        <taxon>Spermatophyta</taxon>
        <taxon>Magnoliopsida</taxon>
        <taxon>Liliopsida</taxon>
        <taxon>Poales</taxon>
        <taxon>Poaceae</taxon>
        <taxon>PACMAD clade</taxon>
        <taxon>Arundinoideae</taxon>
        <taxon>Arundineae</taxon>
        <taxon>Arundo</taxon>
    </lineage>
</organism>
<sequence length="72" mass="7557">MSIALGHSSHSLPRSLRPLCCGAWRGARRRLGETEAEQSRAEAASRPVSLASSPPRLPASLSVSGLDGDCTE</sequence>
<proteinExistence type="predicted"/>
<protein>
    <submittedName>
        <fullName evidence="2">Nramp transporter</fullName>
    </submittedName>
</protein>
<evidence type="ECO:0000313" key="2">
    <source>
        <dbReference type="EMBL" id="JAD86911.1"/>
    </source>
</evidence>
<dbReference type="EMBL" id="GBRH01210984">
    <property type="protein sequence ID" value="JAD86911.1"/>
    <property type="molecule type" value="Transcribed_RNA"/>
</dbReference>